<evidence type="ECO:0000256" key="1">
    <source>
        <dbReference type="SAM" id="MobiDB-lite"/>
    </source>
</evidence>
<dbReference type="EMBL" id="JARJCN010000073">
    <property type="protein sequence ID" value="KAJ7077440.1"/>
    <property type="molecule type" value="Genomic_DNA"/>
</dbReference>
<proteinExistence type="predicted"/>
<dbReference type="AlphaFoldDB" id="A0AAD6TTA7"/>
<reference evidence="2" key="1">
    <citation type="submission" date="2023-03" db="EMBL/GenBank/DDBJ databases">
        <title>Massive genome expansion in bonnet fungi (Mycena s.s.) driven by repeated elements and novel gene families across ecological guilds.</title>
        <authorList>
            <consortium name="Lawrence Berkeley National Laboratory"/>
            <person name="Harder C.B."/>
            <person name="Miyauchi S."/>
            <person name="Viragh M."/>
            <person name="Kuo A."/>
            <person name="Thoen E."/>
            <person name="Andreopoulos B."/>
            <person name="Lu D."/>
            <person name="Skrede I."/>
            <person name="Drula E."/>
            <person name="Henrissat B."/>
            <person name="Morin E."/>
            <person name="Kohler A."/>
            <person name="Barry K."/>
            <person name="LaButti K."/>
            <person name="Morin E."/>
            <person name="Salamov A."/>
            <person name="Lipzen A."/>
            <person name="Mereny Z."/>
            <person name="Hegedus B."/>
            <person name="Baldrian P."/>
            <person name="Stursova M."/>
            <person name="Weitz H."/>
            <person name="Taylor A."/>
            <person name="Grigoriev I.V."/>
            <person name="Nagy L.G."/>
            <person name="Martin F."/>
            <person name="Kauserud H."/>
        </authorList>
    </citation>
    <scope>NUCLEOTIDE SEQUENCE</scope>
    <source>
        <strain evidence="2">CBHHK173m</strain>
    </source>
</reference>
<evidence type="ECO:0000313" key="2">
    <source>
        <dbReference type="EMBL" id="KAJ7077440.1"/>
    </source>
</evidence>
<feature type="region of interest" description="Disordered" evidence="1">
    <location>
        <begin position="64"/>
        <end position="84"/>
    </location>
</feature>
<comment type="caution">
    <text evidence="2">The sequence shown here is derived from an EMBL/GenBank/DDBJ whole genome shotgun (WGS) entry which is preliminary data.</text>
</comment>
<accession>A0AAD6TTA7</accession>
<protein>
    <submittedName>
        <fullName evidence="2">Uncharacterized protein</fullName>
    </submittedName>
</protein>
<sequence length="312" mass="32868">MLAESGVATPDDIILPTPLTAYARLWVFPAARGYSAALEAAAEAQPPSSSLPAATNAHLRDAHGRLDETRGGSRPRIAPPDGHEARATHALQLSFLAAQRSPATSASVGVFESGNRGNVEDGALGNTRLPCVLATLCSRHGKSAVTRAACFRELEHAREPSIAQEDAPWNPGVGWRPNVKVEDGILPHGKATAGAPIKAAYCGFKKLDSDKLVNLERGSLQCAASVSALQPSSCVRARNPYRVRGYRSVPPNAPPEYRLRGSALVCASPLATVHFRGPCARSALCRRAVVAVVRARCAPGSESTRDSTSSTK</sequence>
<keyword evidence="3" id="KW-1185">Reference proteome</keyword>
<name>A0AAD6TTA7_9AGAR</name>
<organism evidence="2 3">
    <name type="scientific">Mycena belliarum</name>
    <dbReference type="NCBI Taxonomy" id="1033014"/>
    <lineage>
        <taxon>Eukaryota</taxon>
        <taxon>Fungi</taxon>
        <taxon>Dikarya</taxon>
        <taxon>Basidiomycota</taxon>
        <taxon>Agaricomycotina</taxon>
        <taxon>Agaricomycetes</taxon>
        <taxon>Agaricomycetidae</taxon>
        <taxon>Agaricales</taxon>
        <taxon>Marasmiineae</taxon>
        <taxon>Mycenaceae</taxon>
        <taxon>Mycena</taxon>
    </lineage>
</organism>
<gene>
    <name evidence="2" type="ORF">B0H15DRAFT_955128</name>
</gene>
<dbReference type="Proteomes" id="UP001222325">
    <property type="component" value="Unassembled WGS sequence"/>
</dbReference>
<evidence type="ECO:0000313" key="3">
    <source>
        <dbReference type="Proteomes" id="UP001222325"/>
    </source>
</evidence>